<feature type="signal peptide" evidence="1">
    <location>
        <begin position="1"/>
        <end position="18"/>
    </location>
</feature>
<evidence type="ECO:0000256" key="1">
    <source>
        <dbReference type="SAM" id="SignalP"/>
    </source>
</evidence>
<sequence>MKKYFLFFVCMRCILAQSQVVSGTVLSKDDGKAIPYAKIGIVNASFGVQADEKGRFELQLDKVSKDKELIVAVPGYKQFRSTVQDFIMQNPHDIILDEKVTNIQEVVITPKNYKEKNMGVNSKSKSMMFTPNMEKGNAVVEETAVAFSSGKRLKINKININFSRFESTKPIKVRYTVYDDVDGKPGNLILDHDIITTINKDQLEDSTFSLDVSKENIWAEGKFYVGIQFIGQADGKVALSGALFRAGFYRSFYGPWEKIGMAAPAINIDVRVKK</sequence>
<organism evidence="2 3">
    <name type="scientific">Epilithonimonas bovis DSM 19482</name>
    <dbReference type="NCBI Taxonomy" id="1121284"/>
    <lineage>
        <taxon>Bacteria</taxon>
        <taxon>Pseudomonadati</taxon>
        <taxon>Bacteroidota</taxon>
        <taxon>Flavobacteriia</taxon>
        <taxon>Flavobacteriales</taxon>
        <taxon>Weeksellaceae</taxon>
        <taxon>Chryseobacterium group</taxon>
        <taxon>Epilithonimonas</taxon>
    </lineage>
</organism>
<dbReference type="Proteomes" id="UP000187261">
    <property type="component" value="Unassembled WGS sequence"/>
</dbReference>
<feature type="chain" id="PRO_5012933997" evidence="1">
    <location>
        <begin position="19"/>
        <end position="274"/>
    </location>
</feature>
<dbReference type="Pfam" id="PF13715">
    <property type="entry name" value="CarbopepD_reg_2"/>
    <property type="match status" value="1"/>
</dbReference>
<proteinExistence type="predicted"/>
<evidence type="ECO:0000313" key="3">
    <source>
        <dbReference type="Proteomes" id="UP000187261"/>
    </source>
</evidence>
<dbReference type="Gene3D" id="2.60.40.1120">
    <property type="entry name" value="Carboxypeptidase-like, regulatory domain"/>
    <property type="match status" value="1"/>
</dbReference>
<protein>
    <submittedName>
        <fullName evidence="2">CarboxypepD_reg-like domain-containing protein</fullName>
    </submittedName>
</protein>
<dbReference type="InterPro" id="IPR008969">
    <property type="entry name" value="CarboxyPept-like_regulatory"/>
</dbReference>
<keyword evidence="3" id="KW-1185">Reference proteome</keyword>
<evidence type="ECO:0000313" key="2">
    <source>
        <dbReference type="EMBL" id="SIT95769.1"/>
    </source>
</evidence>
<dbReference type="EMBL" id="FTPU01000003">
    <property type="protein sequence ID" value="SIT95769.1"/>
    <property type="molecule type" value="Genomic_DNA"/>
</dbReference>
<gene>
    <name evidence="2" type="ORF">SAMN05660493_00428</name>
</gene>
<dbReference type="SUPFAM" id="SSF49464">
    <property type="entry name" value="Carboxypeptidase regulatory domain-like"/>
    <property type="match status" value="1"/>
</dbReference>
<reference evidence="3" key="1">
    <citation type="submission" date="2016-10" db="EMBL/GenBank/DDBJ databases">
        <authorList>
            <person name="Varghese N."/>
            <person name="Submissions S."/>
        </authorList>
    </citation>
    <scope>NUCLEOTIDE SEQUENCE [LARGE SCALE GENOMIC DNA]</scope>
    <source>
        <strain evidence="3">DSM 19482</strain>
    </source>
</reference>
<dbReference type="AlphaFoldDB" id="A0A1U7PS61"/>
<accession>A0A1U7PS61</accession>
<dbReference type="STRING" id="1121284.SAMN05660493_00428"/>
<keyword evidence="1" id="KW-0732">Signal</keyword>
<name>A0A1U7PS61_9FLAO</name>